<proteinExistence type="predicted"/>
<evidence type="ECO:0000313" key="2">
    <source>
        <dbReference type="EMBL" id="KAK4375656.1"/>
    </source>
</evidence>
<reference evidence="2" key="1">
    <citation type="submission" date="2023-12" db="EMBL/GenBank/DDBJ databases">
        <title>Genome assembly of Anisodus tanguticus.</title>
        <authorList>
            <person name="Wang Y.-J."/>
        </authorList>
    </citation>
    <scope>NUCLEOTIDE SEQUENCE</scope>
    <source>
        <strain evidence="2">KB-2021</strain>
        <tissue evidence="2">Leaf</tissue>
    </source>
</reference>
<protein>
    <submittedName>
        <fullName evidence="2">Uncharacterized protein</fullName>
    </submittedName>
</protein>
<organism evidence="2 3">
    <name type="scientific">Anisodus tanguticus</name>
    <dbReference type="NCBI Taxonomy" id="243964"/>
    <lineage>
        <taxon>Eukaryota</taxon>
        <taxon>Viridiplantae</taxon>
        <taxon>Streptophyta</taxon>
        <taxon>Embryophyta</taxon>
        <taxon>Tracheophyta</taxon>
        <taxon>Spermatophyta</taxon>
        <taxon>Magnoliopsida</taxon>
        <taxon>eudicotyledons</taxon>
        <taxon>Gunneridae</taxon>
        <taxon>Pentapetalae</taxon>
        <taxon>asterids</taxon>
        <taxon>lamiids</taxon>
        <taxon>Solanales</taxon>
        <taxon>Solanaceae</taxon>
        <taxon>Solanoideae</taxon>
        <taxon>Hyoscyameae</taxon>
        <taxon>Anisodus</taxon>
    </lineage>
</organism>
<dbReference type="EMBL" id="JAVYJV010000003">
    <property type="protein sequence ID" value="KAK4375656.1"/>
    <property type="molecule type" value="Genomic_DNA"/>
</dbReference>
<feature type="transmembrane region" description="Helical" evidence="1">
    <location>
        <begin position="25"/>
        <end position="47"/>
    </location>
</feature>
<accession>A0AAE1VT43</accession>
<name>A0AAE1VT43_9SOLA</name>
<evidence type="ECO:0000313" key="3">
    <source>
        <dbReference type="Proteomes" id="UP001291623"/>
    </source>
</evidence>
<dbReference type="Proteomes" id="UP001291623">
    <property type="component" value="Unassembled WGS sequence"/>
</dbReference>
<evidence type="ECO:0000256" key="1">
    <source>
        <dbReference type="SAM" id="Phobius"/>
    </source>
</evidence>
<keyword evidence="3" id="KW-1185">Reference proteome</keyword>
<keyword evidence="1" id="KW-0472">Membrane</keyword>
<keyword evidence="1" id="KW-0812">Transmembrane</keyword>
<sequence>MCSSSLGRALNEPCLVPPPVYHRKVIHPLPFLLFLLFIYEALSVAILNRYILIGFEKGFPPTIIYPTLDPI</sequence>
<dbReference type="AlphaFoldDB" id="A0AAE1VT43"/>
<keyword evidence="1" id="KW-1133">Transmembrane helix</keyword>
<comment type="caution">
    <text evidence="2">The sequence shown here is derived from an EMBL/GenBank/DDBJ whole genome shotgun (WGS) entry which is preliminary data.</text>
</comment>
<gene>
    <name evidence="2" type="ORF">RND71_006333</name>
</gene>